<comment type="caution">
    <text evidence="2">The sequence shown here is derived from an EMBL/GenBank/DDBJ whole genome shotgun (WGS) entry which is preliminary data.</text>
</comment>
<dbReference type="RefSeq" id="WP_279247962.1">
    <property type="nucleotide sequence ID" value="NZ_SHNO01000001.1"/>
</dbReference>
<accession>A0ABT3T1R3</accession>
<sequence>MTGTQAIERQIVRRIVGYDAQVVTLNDSGQWAERLISVLTLTAGLLVVGAVFEELLWVVLGAGTLLTLR</sequence>
<protein>
    <submittedName>
        <fullName evidence="2">Uncharacterized protein</fullName>
    </submittedName>
</protein>
<dbReference type="Proteomes" id="UP001143304">
    <property type="component" value="Unassembled WGS sequence"/>
</dbReference>
<evidence type="ECO:0000313" key="3">
    <source>
        <dbReference type="Proteomes" id="UP001143304"/>
    </source>
</evidence>
<organism evidence="2 3">
    <name type="scientific">Candidatus Marimicrobium litorale</name>
    <dbReference type="NCBI Taxonomy" id="2518991"/>
    <lineage>
        <taxon>Bacteria</taxon>
        <taxon>Pseudomonadati</taxon>
        <taxon>Pseudomonadota</taxon>
        <taxon>Gammaproteobacteria</taxon>
        <taxon>Cellvibrionales</taxon>
        <taxon>Halieaceae</taxon>
        <taxon>Marimicrobium</taxon>
    </lineage>
</organism>
<reference evidence="2" key="1">
    <citation type="submission" date="2019-02" db="EMBL/GenBank/DDBJ databases">
        <authorList>
            <person name="Li S.-H."/>
        </authorList>
    </citation>
    <scope>NUCLEOTIDE SEQUENCE</scope>
    <source>
        <strain evidence="2">IMCC11814</strain>
    </source>
</reference>
<evidence type="ECO:0000313" key="2">
    <source>
        <dbReference type="EMBL" id="MCX2976207.1"/>
    </source>
</evidence>
<name>A0ABT3T1R3_9GAMM</name>
<gene>
    <name evidence="2" type="ORF">EYC82_02405</name>
</gene>
<keyword evidence="1" id="KW-1133">Transmembrane helix</keyword>
<feature type="transmembrane region" description="Helical" evidence="1">
    <location>
        <begin position="35"/>
        <end position="68"/>
    </location>
</feature>
<keyword evidence="1" id="KW-0812">Transmembrane</keyword>
<keyword evidence="3" id="KW-1185">Reference proteome</keyword>
<keyword evidence="1" id="KW-0472">Membrane</keyword>
<dbReference type="EMBL" id="SHNO01000001">
    <property type="protein sequence ID" value="MCX2976207.1"/>
    <property type="molecule type" value="Genomic_DNA"/>
</dbReference>
<proteinExistence type="predicted"/>
<evidence type="ECO:0000256" key="1">
    <source>
        <dbReference type="SAM" id="Phobius"/>
    </source>
</evidence>